<accession>A0A226DFI5</accession>
<organism evidence="3 4">
    <name type="scientific">Folsomia candida</name>
    <name type="common">Springtail</name>
    <dbReference type="NCBI Taxonomy" id="158441"/>
    <lineage>
        <taxon>Eukaryota</taxon>
        <taxon>Metazoa</taxon>
        <taxon>Ecdysozoa</taxon>
        <taxon>Arthropoda</taxon>
        <taxon>Hexapoda</taxon>
        <taxon>Collembola</taxon>
        <taxon>Entomobryomorpha</taxon>
        <taxon>Isotomoidea</taxon>
        <taxon>Isotomidae</taxon>
        <taxon>Proisotominae</taxon>
        <taxon>Folsomia</taxon>
    </lineage>
</organism>
<dbReference type="PANTHER" id="PTHR30383">
    <property type="entry name" value="THIOESTERASE 1/PROTEASE 1/LYSOPHOSPHOLIPASE L1"/>
    <property type="match status" value="1"/>
</dbReference>
<feature type="signal peptide" evidence="1">
    <location>
        <begin position="1"/>
        <end position="23"/>
    </location>
</feature>
<dbReference type="AlphaFoldDB" id="A0A226DFI5"/>
<comment type="caution">
    <text evidence="3">The sequence shown here is derived from an EMBL/GenBank/DDBJ whole genome shotgun (WGS) entry which is preliminary data.</text>
</comment>
<dbReference type="SUPFAM" id="SSF52266">
    <property type="entry name" value="SGNH hydrolase"/>
    <property type="match status" value="2"/>
</dbReference>
<gene>
    <name evidence="3" type="ORF">Fcan01_20627</name>
</gene>
<dbReference type="InterPro" id="IPR013830">
    <property type="entry name" value="SGNH_hydro"/>
</dbReference>
<dbReference type="InterPro" id="IPR051532">
    <property type="entry name" value="Ester_Hydrolysis_Enzymes"/>
</dbReference>
<evidence type="ECO:0000259" key="2">
    <source>
        <dbReference type="Pfam" id="PF13472"/>
    </source>
</evidence>
<evidence type="ECO:0000313" key="3">
    <source>
        <dbReference type="EMBL" id="OXA44335.1"/>
    </source>
</evidence>
<sequence length="410" mass="45119">MASFVRSTLYFFLLFAVSLQVYGKPRGIREIVETRWNKRGQVVFLGDSITAGWNGNGRPTFTTYYEPLGTVNTGVSGDRTTTIIDRINNQGIINDLHAYLAVLKIGTNDLSGNVPEQTVADNIATILGLIKSKNPGVRILLLGVLPRTGEAIHTRIRTVNTLISSYANGNDVFFLNMEDKFSTALGTVIPELFTDGLHLTAAGYVKWAETMGPLFGQILAGSYSAKTVWLGDSLSSQWSSTGMSVWNQHYAALQSLNVAVSGHKTNNTLDLIERVGVLNDLNSKVAMLMIGGNDLQDGIQAPTIITNINRIIAHIREKIPHGRILLMGLLPAGGVPDWVIEEGKLVNDALALLENGDDLRYIDMRAQFADENENIHEELYHADRVHLSVLGYELWQRTIADLLAELLEFS</sequence>
<dbReference type="OrthoDB" id="505607at2759"/>
<feature type="domain" description="SGNH hydrolase-type esterase" evidence="2">
    <location>
        <begin position="44"/>
        <end position="204"/>
    </location>
</feature>
<keyword evidence="1" id="KW-0732">Signal</keyword>
<dbReference type="EMBL" id="LNIX01000019">
    <property type="protein sequence ID" value="OXA44335.1"/>
    <property type="molecule type" value="Genomic_DNA"/>
</dbReference>
<feature type="chain" id="PRO_5011991079" evidence="1">
    <location>
        <begin position="24"/>
        <end position="410"/>
    </location>
</feature>
<feature type="domain" description="SGNH hydrolase-type esterase" evidence="2">
    <location>
        <begin position="230"/>
        <end position="394"/>
    </location>
</feature>
<evidence type="ECO:0000256" key="1">
    <source>
        <dbReference type="SAM" id="SignalP"/>
    </source>
</evidence>
<evidence type="ECO:0000313" key="4">
    <source>
        <dbReference type="Proteomes" id="UP000198287"/>
    </source>
</evidence>
<dbReference type="InterPro" id="IPR036514">
    <property type="entry name" value="SGNH_hydro_sf"/>
</dbReference>
<dbReference type="Gene3D" id="3.40.50.1110">
    <property type="entry name" value="SGNH hydrolase"/>
    <property type="match status" value="2"/>
</dbReference>
<proteinExistence type="predicted"/>
<dbReference type="STRING" id="158441.A0A226DFI5"/>
<dbReference type="Pfam" id="PF13472">
    <property type="entry name" value="Lipase_GDSL_2"/>
    <property type="match status" value="2"/>
</dbReference>
<dbReference type="OMA" id="WAQRHAQ"/>
<name>A0A226DFI5_FOLCA</name>
<reference evidence="3 4" key="1">
    <citation type="submission" date="2015-12" db="EMBL/GenBank/DDBJ databases">
        <title>The genome of Folsomia candida.</title>
        <authorList>
            <person name="Faddeeva A."/>
            <person name="Derks M.F."/>
            <person name="Anvar Y."/>
            <person name="Smit S."/>
            <person name="Van Straalen N."/>
            <person name="Roelofs D."/>
        </authorList>
    </citation>
    <scope>NUCLEOTIDE SEQUENCE [LARGE SCALE GENOMIC DNA]</scope>
    <source>
        <strain evidence="3 4">VU population</strain>
        <tissue evidence="3">Whole body</tissue>
    </source>
</reference>
<keyword evidence="3" id="KW-0378">Hydrolase</keyword>
<dbReference type="PANTHER" id="PTHR30383:SF32">
    <property type="entry name" value="SGNH-HYDROLASE"/>
    <property type="match status" value="1"/>
</dbReference>
<keyword evidence="4" id="KW-1185">Reference proteome</keyword>
<dbReference type="GO" id="GO:0004622">
    <property type="term" value="F:phosphatidylcholine lysophospholipase activity"/>
    <property type="evidence" value="ECO:0007669"/>
    <property type="project" value="TreeGrafter"/>
</dbReference>
<protein>
    <submittedName>
        <fullName evidence="3">Platelet-activating factor acetylhydrolase IB subunit gamma</fullName>
    </submittedName>
</protein>
<dbReference type="Proteomes" id="UP000198287">
    <property type="component" value="Unassembled WGS sequence"/>
</dbReference>